<dbReference type="EMBL" id="CACVKT020004681">
    <property type="protein sequence ID" value="CAC5391240.1"/>
    <property type="molecule type" value="Genomic_DNA"/>
</dbReference>
<protein>
    <recommendedName>
        <fullName evidence="3">Mab-21-like HhH/H2TH-like domain-containing protein</fullName>
    </recommendedName>
</protein>
<keyword evidence="2" id="KW-1185">Reference proteome</keyword>
<reference evidence="1 2" key="1">
    <citation type="submission" date="2020-06" db="EMBL/GenBank/DDBJ databases">
        <authorList>
            <person name="Li R."/>
            <person name="Bekaert M."/>
        </authorList>
    </citation>
    <scope>NUCLEOTIDE SEQUENCE [LARGE SCALE GENOMIC DNA]</scope>
    <source>
        <strain evidence="2">wild</strain>
    </source>
</reference>
<organism evidence="1 2">
    <name type="scientific">Mytilus coruscus</name>
    <name type="common">Sea mussel</name>
    <dbReference type="NCBI Taxonomy" id="42192"/>
    <lineage>
        <taxon>Eukaryota</taxon>
        <taxon>Metazoa</taxon>
        <taxon>Spiralia</taxon>
        <taxon>Lophotrochozoa</taxon>
        <taxon>Mollusca</taxon>
        <taxon>Bivalvia</taxon>
        <taxon>Autobranchia</taxon>
        <taxon>Pteriomorphia</taxon>
        <taxon>Mytilida</taxon>
        <taxon>Mytiloidea</taxon>
        <taxon>Mytilidae</taxon>
        <taxon>Mytilinae</taxon>
        <taxon>Mytilus</taxon>
    </lineage>
</organism>
<name>A0A6J8C8A0_MYTCO</name>
<proteinExistence type="predicted"/>
<evidence type="ECO:0000313" key="1">
    <source>
        <dbReference type="EMBL" id="CAC5391240.1"/>
    </source>
</evidence>
<evidence type="ECO:0008006" key="3">
    <source>
        <dbReference type="Google" id="ProtNLM"/>
    </source>
</evidence>
<evidence type="ECO:0000313" key="2">
    <source>
        <dbReference type="Proteomes" id="UP000507470"/>
    </source>
</evidence>
<accession>A0A6J8C8A0</accession>
<dbReference type="AlphaFoldDB" id="A0A6J8C8A0"/>
<sequence>MMNTVRDDLSSGKRQASITSGSFGEGLEMRGGDLDIMIVWKEIEVCGDTSILLNPNKSYFAMETDFTQPGFTQLRLLHSSHYNIFQLCDERGANFYFSNTAFKQMVSTKNFAIVHGPCLSDKEGIFDLAVCCQSKSWIAPAMQWITRSNNGWPGIDVKQSIVQHGLWKLLRIDSVLFSEYSTLLPDDLKIKLESNPCSIPPLVYAHFLRFLCHFHLNNVRKCRDSLEDLKLTTDEEYFIANPEDKAFAYCILGIAFELSGDIESAKQAFVQSWRL</sequence>
<gene>
    <name evidence="1" type="ORF">MCOR_26258</name>
</gene>
<dbReference type="Proteomes" id="UP000507470">
    <property type="component" value="Unassembled WGS sequence"/>
</dbReference>